<dbReference type="KEGG" id="ari:UM93_10830"/>
<dbReference type="GO" id="GO:0016747">
    <property type="term" value="F:acyltransferase activity, transferring groups other than amino-acyl groups"/>
    <property type="evidence" value="ECO:0007669"/>
    <property type="project" value="InterPro"/>
</dbReference>
<keyword evidence="1" id="KW-1133">Transmembrane helix</keyword>
<keyword evidence="3" id="KW-0012">Acyltransferase</keyword>
<feature type="transmembrane region" description="Helical" evidence="1">
    <location>
        <begin position="290"/>
        <end position="310"/>
    </location>
</feature>
<dbReference type="HOGENOM" id="CLU_039835_2_0_11"/>
<protein>
    <submittedName>
        <fullName evidence="3">Acyltransferase</fullName>
    </submittedName>
</protein>
<feature type="domain" description="Acyltransferase 3" evidence="2">
    <location>
        <begin position="9"/>
        <end position="340"/>
    </location>
</feature>
<feature type="transmembrane region" description="Helical" evidence="1">
    <location>
        <begin position="52"/>
        <end position="74"/>
    </location>
</feature>
<feature type="transmembrane region" description="Helical" evidence="1">
    <location>
        <begin position="122"/>
        <end position="147"/>
    </location>
</feature>
<feature type="transmembrane region" description="Helical" evidence="1">
    <location>
        <begin position="12"/>
        <end position="32"/>
    </location>
</feature>
<evidence type="ECO:0000313" key="4">
    <source>
        <dbReference type="Proteomes" id="UP000061839"/>
    </source>
</evidence>
<feature type="transmembrane region" description="Helical" evidence="1">
    <location>
        <begin position="362"/>
        <end position="384"/>
    </location>
</feature>
<dbReference type="Pfam" id="PF01757">
    <property type="entry name" value="Acyl_transf_3"/>
    <property type="match status" value="1"/>
</dbReference>
<keyword evidence="3" id="KW-0808">Transferase</keyword>
<feature type="transmembrane region" description="Helical" evidence="1">
    <location>
        <begin position="216"/>
        <end position="236"/>
    </location>
</feature>
<feature type="transmembrane region" description="Helical" evidence="1">
    <location>
        <begin position="95"/>
        <end position="116"/>
    </location>
</feature>
<evidence type="ECO:0000259" key="2">
    <source>
        <dbReference type="Pfam" id="PF01757"/>
    </source>
</evidence>
<dbReference type="AlphaFoldDB" id="A0A0D4C3V6"/>
<gene>
    <name evidence="3" type="ORF">UM93_10830</name>
</gene>
<dbReference type="PATRIC" id="fig|1618207.4.peg.2195"/>
<feature type="transmembrane region" description="Helical" evidence="1">
    <location>
        <begin position="184"/>
        <end position="204"/>
    </location>
</feature>
<dbReference type="EMBL" id="CP011005">
    <property type="protein sequence ID" value="AJT43056.1"/>
    <property type="molecule type" value="Genomic_DNA"/>
</dbReference>
<accession>A0A0D4C3V6</accession>
<reference evidence="3 4" key="1">
    <citation type="journal article" date="2015" name="Genome Announc.">
        <title>Complete Genome Sequencing of Protease-Producing Novel Arthrobacter sp. Strain IHBB 11108 Using PacBio Single-Molecule Real-Time Sequencing Technology.</title>
        <authorList>
            <person name="Kiran S."/>
            <person name="Swarnkar M.K."/>
            <person name="Pal M."/>
            <person name="Thakur R."/>
            <person name="Tewari R."/>
            <person name="Singh A.K."/>
            <person name="Gulati A."/>
        </authorList>
    </citation>
    <scope>NUCLEOTIDE SEQUENCE [LARGE SCALE GENOMIC DNA]</scope>
    <source>
        <strain evidence="3 4">IHBB 11108</strain>
    </source>
</reference>
<name>A0A0D4C3V6_9MICC</name>
<feature type="transmembrane region" description="Helical" evidence="1">
    <location>
        <begin position="248"/>
        <end position="269"/>
    </location>
</feature>
<keyword evidence="1" id="KW-0472">Membrane</keyword>
<feature type="transmembrane region" description="Helical" evidence="1">
    <location>
        <begin position="390"/>
        <end position="406"/>
    </location>
</feature>
<evidence type="ECO:0000313" key="3">
    <source>
        <dbReference type="EMBL" id="AJT43056.1"/>
    </source>
</evidence>
<keyword evidence="4" id="KW-1185">Reference proteome</keyword>
<proteinExistence type="predicted"/>
<organism evidence="3 4">
    <name type="scientific">Psychromicrobium lacuslunae</name>
    <dbReference type="NCBI Taxonomy" id="1618207"/>
    <lineage>
        <taxon>Bacteria</taxon>
        <taxon>Bacillati</taxon>
        <taxon>Actinomycetota</taxon>
        <taxon>Actinomycetes</taxon>
        <taxon>Micrococcales</taxon>
        <taxon>Micrococcaceae</taxon>
        <taxon>Psychromicrobium</taxon>
    </lineage>
</organism>
<dbReference type="STRING" id="1618207.UM93_10830"/>
<feature type="transmembrane region" description="Helical" evidence="1">
    <location>
        <begin position="322"/>
        <end position="341"/>
    </location>
</feature>
<dbReference type="InterPro" id="IPR002656">
    <property type="entry name" value="Acyl_transf_3_dom"/>
</dbReference>
<dbReference type="Proteomes" id="UP000061839">
    <property type="component" value="Chromosome"/>
</dbReference>
<keyword evidence="1" id="KW-0812">Transmembrane</keyword>
<sequence length="415" mass="45347">MPAGRDLVVDFIRVLCMFAVVAVHLLMIGIRLDSAGVQVVNPIASISWFAQGSWFGQVMPLFFVVGGFASLTSWRSLQRRGGDAADYLRGRLLRLIRPTAALYAFLAIALWIAHFAGAPQDLLAAVAIGAGVQLWFLAAYLLCQLMVPVMAKLHQLAPWRTIGALLAGAIIVDALRLASHQDVIGLANLFFVWLLVQQIGFCYADGAFDQLSRWQLVAIAASCYLIMIPLTHGGPYPVDMLTALNPPMLPLVLIGLAQICLVKACYPALSWLTRQKPVQQVMFLVGTRSITIYLWHLPLIIALFGLSLMIGLPFPEPGNADWWLSRPLYYLAAFGLVLLVTKPLVRLESASTALAAGHRKPTLWLVVLATVVASTGPFAVMRVGLDLNNVLWGFGALCLALLLVRGRKTVAFERR</sequence>
<evidence type="ECO:0000256" key="1">
    <source>
        <dbReference type="SAM" id="Phobius"/>
    </source>
</evidence>
<feature type="transmembrane region" description="Helical" evidence="1">
    <location>
        <begin position="159"/>
        <end position="178"/>
    </location>
</feature>